<sequence length="175" mass="20297">MFTPPSPLQLSHAFTTPPLQCQSPHTPPTISPSLQPIYTTTTPTTPPPLPISMSGDTLTPTSENLFDNERSSYFSDDSTDEEESDDEESREKVTWYKSEFDLLIHEFDTFVQTARPPLAPFSHFRPPSNLLHRVAKKVIRKYPDWRHSTTDTMRGLRDYLRSLSWRREEDEWENV</sequence>
<dbReference type="EMBL" id="CAJVPJ010000069">
    <property type="protein sequence ID" value="CAG8471220.1"/>
    <property type="molecule type" value="Genomic_DNA"/>
</dbReference>
<dbReference type="AlphaFoldDB" id="A0A9N8VYW3"/>
<protein>
    <submittedName>
        <fullName evidence="2">1303_t:CDS:1</fullName>
    </submittedName>
</protein>
<gene>
    <name evidence="2" type="ORF">POCULU_LOCUS1054</name>
</gene>
<feature type="compositionally biased region" description="Acidic residues" evidence="1">
    <location>
        <begin position="77"/>
        <end position="88"/>
    </location>
</feature>
<dbReference type="OrthoDB" id="2423717at2759"/>
<name>A0A9N8VYW3_9GLOM</name>
<reference evidence="2" key="1">
    <citation type="submission" date="2021-06" db="EMBL/GenBank/DDBJ databases">
        <authorList>
            <person name="Kallberg Y."/>
            <person name="Tangrot J."/>
            <person name="Rosling A."/>
        </authorList>
    </citation>
    <scope>NUCLEOTIDE SEQUENCE</scope>
    <source>
        <strain evidence="2">IA702</strain>
    </source>
</reference>
<feature type="compositionally biased region" description="Polar residues" evidence="1">
    <location>
        <begin position="54"/>
        <end position="65"/>
    </location>
</feature>
<feature type="compositionally biased region" description="Polar residues" evidence="1">
    <location>
        <begin position="8"/>
        <end position="24"/>
    </location>
</feature>
<evidence type="ECO:0000256" key="1">
    <source>
        <dbReference type="SAM" id="MobiDB-lite"/>
    </source>
</evidence>
<proteinExistence type="predicted"/>
<keyword evidence="3" id="KW-1185">Reference proteome</keyword>
<accession>A0A9N8VYW3</accession>
<organism evidence="2 3">
    <name type="scientific">Paraglomus occultum</name>
    <dbReference type="NCBI Taxonomy" id="144539"/>
    <lineage>
        <taxon>Eukaryota</taxon>
        <taxon>Fungi</taxon>
        <taxon>Fungi incertae sedis</taxon>
        <taxon>Mucoromycota</taxon>
        <taxon>Glomeromycotina</taxon>
        <taxon>Glomeromycetes</taxon>
        <taxon>Paraglomerales</taxon>
        <taxon>Paraglomeraceae</taxon>
        <taxon>Paraglomus</taxon>
    </lineage>
</organism>
<evidence type="ECO:0000313" key="3">
    <source>
        <dbReference type="Proteomes" id="UP000789572"/>
    </source>
</evidence>
<feature type="region of interest" description="Disordered" evidence="1">
    <location>
        <begin position="1"/>
        <end position="91"/>
    </location>
</feature>
<evidence type="ECO:0000313" key="2">
    <source>
        <dbReference type="EMBL" id="CAG8471220.1"/>
    </source>
</evidence>
<dbReference type="Proteomes" id="UP000789572">
    <property type="component" value="Unassembled WGS sequence"/>
</dbReference>
<comment type="caution">
    <text evidence="2">The sequence shown here is derived from an EMBL/GenBank/DDBJ whole genome shotgun (WGS) entry which is preliminary data.</text>
</comment>